<dbReference type="EMBL" id="SOZI01000004">
    <property type="protein sequence ID" value="TNY24231.1"/>
    <property type="molecule type" value="Genomic_DNA"/>
</dbReference>
<dbReference type="InterPro" id="IPR005225">
    <property type="entry name" value="Small_GTP-bd"/>
</dbReference>
<dbReference type="GO" id="GO:0005525">
    <property type="term" value="F:GTP binding"/>
    <property type="evidence" value="ECO:0007669"/>
    <property type="project" value="UniProtKB-KW"/>
</dbReference>
<dbReference type="Proteomes" id="UP000311382">
    <property type="component" value="Unassembled WGS sequence"/>
</dbReference>
<evidence type="ECO:0000256" key="1">
    <source>
        <dbReference type="ARBA" id="ARBA00022741"/>
    </source>
</evidence>
<dbReference type="GO" id="GO:0003924">
    <property type="term" value="F:GTPase activity"/>
    <property type="evidence" value="ECO:0007669"/>
    <property type="project" value="InterPro"/>
</dbReference>
<dbReference type="CDD" id="cd01896">
    <property type="entry name" value="DRG"/>
    <property type="match status" value="1"/>
</dbReference>
<dbReference type="PROSITE" id="PS51880">
    <property type="entry name" value="TGS"/>
    <property type="match status" value="1"/>
</dbReference>
<keyword evidence="1" id="KW-0547">Nucleotide-binding</keyword>
<dbReference type="FunFam" id="3.10.20.30:FF:000003">
    <property type="entry name" value="Developmentally-regulated GTP-binding protein 1"/>
    <property type="match status" value="1"/>
</dbReference>
<dbReference type="Gene3D" id="6.10.140.1070">
    <property type="match status" value="1"/>
</dbReference>
<dbReference type="GO" id="GO:1903833">
    <property type="term" value="P:positive regulation of cellular response to amino acid starvation"/>
    <property type="evidence" value="ECO:0007669"/>
    <property type="project" value="UniProtKB-ARBA"/>
</dbReference>
<evidence type="ECO:0000313" key="6">
    <source>
        <dbReference type="Proteomes" id="UP000311382"/>
    </source>
</evidence>
<dbReference type="PRINTS" id="PR00326">
    <property type="entry name" value="GTP1OBG"/>
</dbReference>
<dbReference type="InterPro" id="IPR031167">
    <property type="entry name" value="G_OBG"/>
</dbReference>
<comment type="caution">
    <text evidence="5">The sequence shown here is derived from an EMBL/GenBank/DDBJ whole genome shotgun (WGS) entry which is preliminary data.</text>
</comment>
<dbReference type="OrthoDB" id="603at2759"/>
<evidence type="ECO:0000256" key="2">
    <source>
        <dbReference type="ARBA" id="ARBA00023134"/>
    </source>
</evidence>
<reference evidence="5 6" key="1">
    <citation type="submission" date="2019-03" db="EMBL/GenBank/DDBJ databases">
        <title>Rhodosporidium diobovatum UCD-FST 08-225 genome sequencing, assembly, and annotation.</title>
        <authorList>
            <person name="Fakankun I.U."/>
            <person name="Fristensky B."/>
            <person name="Levin D.B."/>
        </authorList>
    </citation>
    <scope>NUCLEOTIDE SEQUENCE [LARGE SCALE GENOMIC DNA]</scope>
    <source>
        <strain evidence="5 6">UCD-FST 08-225</strain>
    </source>
</reference>
<dbReference type="PANTHER" id="PTHR43127">
    <property type="entry name" value="DEVELOPMENTALLY-REGULATED GTP-BINDING PROTEIN 2"/>
    <property type="match status" value="1"/>
</dbReference>
<proteinExistence type="predicted"/>
<dbReference type="InterPro" id="IPR027417">
    <property type="entry name" value="P-loop_NTPase"/>
</dbReference>
<dbReference type="InterPro" id="IPR031662">
    <property type="entry name" value="GTP-binding_2"/>
</dbReference>
<keyword evidence="5" id="KW-0378">Hydrolase</keyword>
<dbReference type="InterPro" id="IPR006074">
    <property type="entry name" value="GTP1-OBG_CS"/>
</dbReference>
<keyword evidence="2" id="KW-0342">GTP-binding</keyword>
<dbReference type="InterPro" id="IPR006073">
    <property type="entry name" value="GTP-bd"/>
</dbReference>
<organism evidence="5 6">
    <name type="scientific">Rhodotorula diobovata</name>
    <dbReference type="NCBI Taxonomy" id="5288"/>
    <lineage>
        <taxon>Eukaryota</taxon>
        <taxon>Fungi</taxon>
        <taxon>Dikarya</taxon>
        <taxon>Basidiomycota</taxon>
        <taxon>Pucciniomycotina</taxon>
        <taxon>Microbotryomycetes</taxon>
        <taxon>Sporidiobolales</taxon>
        <taxon>Sporidiobolaceae</taxon>
        <taxon>Rhodotorula</taxon>
    </lineage>
</organism>
<dbReference type="Pfam" id="PF02824">
    <property type="entry name" value="TGS"/>
    <property type="match status" value="1"/>
</dbReference>
<dbReference type="InterPro" id="IPR012676">
    <property type="entry name" value="TGS-like"/>
</dbReference>
<sequence length="390" mass="43250">MGILEKIQDIELEISRTQKNKATEYHLGLLKGKLARYRAELLEGSVTKSKAGEGFDVSKSGYGRAVLIGFPSVGKSTLLSKVTKTESAAAAYAFTTLVAVPGVMDIEGAQIQLLDLPGIIEGAASGRGRGRQVVAVAKTADLVVVRVRNHFSSRYRALTLANLLLPQMMLDVTKGDEQRQQLEHELEEIGIRLNRTPPDLVFKPKTAGGITINSTVPLTRTDERTIRGILQSYKMHNADVMIREDVSTDDVIDAILGNRKYVPCLYVYNKIDSISLEEVDRLARQPYTVVISCELDLNLDVLKKRMWQAMGFNRIYTKKRGEAPDLGDPLVIKTDATMDAICDSIHKNIRHKFKYAIVWGKSSKFAPQPQKVGLTHRCAQDDVISIVTKV</sequence>
<dbReference type="InterPro" id="IPR004095">
    <property type="entry name" value="TGS"/>
</dbReference>
<evidence type="ECO:0000259" key="3">
    <source>
        <dbReference type="PROSITE" id="PS51710"/>
    </source>
</evidence>
<dbReference type="Gene3D" id="3.40.50.300">
    <property type="entry name" value="P-loop containing nucleotide triphosphate hydrolases"/>
    <property type="match status" value="1"/>
</dbReference>
<accession>A0A5C5G8L0</accession>
<dbReference type="PROSITE" id="PS51710">
    <property type="entry name" value="G_OBG"/>
    <property type="match status" value="1"/>
</dbReference>
<dbReference type="Pfam" id="PF01926">
    <property type="entry name" value="MMR_HSR1"/>
    <property type="match status" value="1"/>
</dbReference>
<feature type="domain" description="OBG-type G" evidence="3">
    <location>
        <begin position="63"/>
        <end position="311"/>
    </location>
</feature>
<dbReference type="STRING" id="5288.A0A5C5G8L0"/>
<evidence type="ECO:0000259" key="4">
    <source>
        <dbReference type="PROSITE" id="PS51880"/>
    </source>
</evidence>
<dbReference type="SUPFAM" id="SSF52540">
    <property type="entry name" value="P-loop containing nucleoside triphosphate hydrolases"/>
    <property type="match status" value="1"/>
</dbReference>
<dbReference type="PROSITE" id="PS00905">
    <property type="entry name" value="GTP1_OBG"/>
    <property type="match status" value="1"/>
</dbReference>
<dbReference type="Gene3D" id="3.10.20.30">
    <property type="match status" value="1"/>
</dbReference>
<feature type="domain" description="TGS" evidence="4">
    <location>
        <begin position="311"/>
        <end position="388"/>
    </location>
</feature>
<name>A0A5C5G8L0_9BASI</name>
<dbReference type="InterPro" id="IPR045001">
    <property type="entry name" value="DRG"/>
</dbReference>
<dbReference type="Pfam" id="PF16897">
    <property type="entry name" value="MMR_HSR1_Xtn"/>
    <property type="match status" value="1"/>
</dbReference>
<dbReference type="NCBIfam" id="TIGR00231">
    <property type="entry name" value="small_GTP"/>
    <property type="match status" value="1"/>
</dbReference>
<evidence type="ECO:0000313" key="5">
    <source>
        <dbReference type="EMBL" id="TNY24231.1"/>
    </source>
</evidence>
<dbReference type="InterPro" id="IPR012675">
    <property type="entry name" value="Beta-grasp_dom_sf"/>
</dbReference>
<keyword evidence="6" id="KW-1185">Reference proteome</keyword>
<protein>
    <submittedName>
        <fullName evidence="5">P-loop containing nucleoside triphosphate hydrolase protein</fullName>
    </submittedName>
</protein>
<dbReference type="SUPFAM" id="SSF81271">
    <property type="entry name" value="TGS-like"/>
    <property type="match status" value="1"/>
</dbReference>
<dbReference type="AlphaFoldDB" id="A0A5C5G8L0"/>
<gene>
    <name evidence="5" type="ORF">DMC30DRAFT_371574</name>
</gene>